<dbReference type="Pfam" id="PF14325">
    <property type="entry name" value="DUF4383"/>
    <property type="match status" value="1"/>
</dbReference>
<reference evidence="2 3" key="1">
    <citation type="journal article" date="2012" name="Stand. Genomic Sci.">
        <title>Genome sequence of the soil bacterium Saccharomonospora azurea type strain (NA-128(T)).</title>
        <authorList>
            <person name="Klenk H.P."/>
            <person name="Held B."/>
            <person name="Lucas S."/>
            <person name="Lapidus A."/>
            <person name="Copeland A."/>
            <person name="Hammon N."/>
            <person name="Pitluck S."/>
            <person name="Goodwin L.A."/>
            <person name="Han C."/>
            <person name="Tapia R."/>
            <person name="Brambilla E.M."/>
            <person name="Potter G."/>
            <person name="Land M."/>
            <person name="Ivanova N."/>
            <person name="Rohde M."/>
            <person name="Goker M."/>
            <person name="Detter J.C."/>
            <person name="Kyrpides N.C."/>
            <person name="Woyke T."/>
        </authorList>
    </citation>
    <scope>NUCLEOTIDE SEQUENCE [LARGE SCALE GENOMIC DNA]</scope>
    <source>
        <strain evidence="2 3">NA-128</strain>
    </source>
</reference>
<organism evidence="2 3">
    <name type="scientific">Saccharomonospora azurea NA-128</name>
    <dbReference type="NCBI Taxonomy" id="882081"/>
    <lineage>
        <taxon>Bacteria</taxon>
        <taxon>Bacillati</taxon>
        <taxon>Actinomycetota</taxon>
        <taxon>Actinomycetes</taxon>
        <taxon>Pseudonocardiales</taxon>
        <taxon>Pseudonocardiaceae</taxon>
        <taxon>Saccharomonospora</taxon>
    </lineage>
</organism>
<protein>
    <recommendedName>
        <fullName evidence="4">DUF4383 domain-containing protein</fullName>
    </recommendedName>
</protein>
<dbReference type="AlphaFoldDB" id="H8GCT0"/>
<proteinExistence type="predicted"/>
<feature type="transmembrane region" description="Helical" evidence="1">
    <location>
        <begin position="83"/>
        <end position="105"/>
    </location>
</feature>
<keyword evidence="3" id="KW-1185">Reference proteome</keyword>
<dbReference type="OrthoDB" id="3625230at2"/>
<keyword evidence="1" id="KW-1133">Transmembrane helix</keyword>
<feature type="transmembrane region" description="Helical" evidence="1">
    <location>
        <begin position="111"/>
        <end position="132"/>
    </location>
</feature>
<keyword evidence="1" id="KW-0812">Transmembrane</keyword>
<evidence type="ECO:0000313" key="3">
    <source>
        <dbReference type="Proteomes" id="UP000004705"/>
    </source>
</evidence>
<dbReference type="Proteomes" id="UP000004705">
    <property type="component" value="Chromosome"/>
</dbReference>
<evidence type="ECO:0000313" key="2">
    <source>
        <dbReference type="EMBL" id="EHY90853.1"/>
    </source>
</evidence>
<keyword evidence="1" id="KW-0472">Membrane</keyword>
<accession>H8GCT0</accession>
<evidence type="ECO:0000256" key="1">
    <source>
        <dbReference type="SAM" id="Phobius"/>
    </source>
</evidence>
<sequence>MNPWTRALPPTGTLRVGVGVIGLAYLVLGIAGFALVGSDMGYDPSRTVWLFGASGLLNIGHTGVGALGLAATHTESALRAFGWLSFFAFTGLFAYSILAVTLSPLGNLANVHVANACLYGVTAVLGLLISVVPTRGSAATGHAT</sequence>
<name>H8GCT0_9PSEU</name>
<evidence type="ECO:0008006" key="4">
    <source>
        <dbReference type="Google" id="ProtNLM"/>
    </source>
</evidence>
<dbReference type="RefSeq" id="WP_005444427.1">
    <property type="nucleotide sequence ID" value="NZ_CM001466.1"/>
</dbReference>
<feature type="transmembrane region" description="Helical" evidence="1">
    <location>
        <begin position="48"/>
        <end position="71"/>
    </location>
</feature>
<feature type="transmembrane region" description="Helical" evidence="1">
    <location>
        <begin position="12"/>
        <end position="36"/>
    </location>
</feature>
<gene>
    <name evidence="2" type="ORF">SacazDRAFT_03997</name>
</gene>
<dbReference type="HOGENOM" id="CLU_104624_1_0_11"/>
<dbReference type="EMBL" id="CM001466">
    <property type="protein sequence ID" value="EHY90853.1"/>
    <property type="molecule type" value="Genomic_DNA"/>
</dbReference>